<proteinExistence type="predicted"/>
<dbReference type="AlphaFoldDB" id="A0A914HPN4"/>
<keyword evidence="2" id="KW-1185">Reference proteome</keyword>
<name>A0A914HPN4_GLORO</name>
<organism evidence="2 3">
    <name type="scientific">Globodera rostochiensis</name>
    <name type="common">Golden nematode worm</name>
    <name type="synonym">Heterodera rostochiensis</name>
    <dbReference type="NCBI Taxonomy" id="31243"/>
    <lineage>
        <taxon>Eukaryota</taxon>
        <taxon>Metazoa</taxon>
        <taxon>Ecdysozoa</taxon>
        <taxon>Nematoda</taxon>
        <taxon>Chromadorea</taxon>
        <taxon>Rhabditida</taxon>
        <taxon>Tylenchina</taxon>
        <taxon>Tylenchomorpha</taxon>
        <taxon>Tylenchoidea</taxon>
        <taxon>Heteroderidae</taxon>
        <taxon>Heteroderinae</taxon>
        <taxon>Globodera</taxon>
    </lineage>
</organism>
<dbReference type="Proteomes" id="UP000887572">
    <property type="component" value="Unplaced"/>
</dbReference>
<feature type="region of interest" description="Disordered" evidence="1">
    <location>
        <begin position="18"/>
        <end position="49"/>
    </location>
</feature>
<sequence>MAWHRDTQTCLFFATKTARASGTDGTRAESKKIGGKRKQYGNNQKDSSDELVPVYGSEAAAAVAVRLNTTGGIHYFPFLPAVHNHVGSGRSGNRVDSLTMMND</sequence>
<accession>A0A914HPN4</accession>
<evidence type="ECO:0000313" key="3">
    <source>
        <dbReference type="WBParaSite" id="Gr19_v10_g3487.t1"/>
    </source>
</evidence>
<reference evidence="3" key="1">
    <citation type="submission" date="2022-11" db="UniProtKB">
        <authorList>
            <consortium name="WormBaseParasite"/>
        </authorList>
    </citation>
    <scope>IDENTIFICATION</scope>
</reference>
<evidence type="ECO:0000313" key="2">
    <source>
        <dbReference type="Proteomes" id="UP000887572"/>
    </source>
</evidence>
<protein>
    <submittedName>
        <fullName evidence="3">Uncharacterized protein</fullName>
    </submittedName>
</protein>
<dbReference type="WBParaSite" id="Gr19_v10_g3487.t1">
    <property type="protein sequence ID" value="Gr19_v10_g3487.t1"/>
    <property type="gene ID" value="Gr19_v10_g3487"/>
</dbReference>
<evidence type="ECO:0000256" key="1">
    <source>
        <dbReference type="SAM" id="MobiDB-lite"/>
    </source>
</evidence>